<dbReference type="Gene3D" id="3.40.630.30">
    <property type="match status" value="1"/>
</dbReference>
<evidence type="ECO:0000313" key="3">
    <source>
        <dbReference type="Proteomes" id="UP000540698"/>
    </source>
</evidence>
<dbReference type="EMBL" id="JAAXOS010000010">
    <property type="protein sequence ID" value="NKY28718.1"/>
    <property type="molecule type" value="Genomic_DNA"/>
</dbReference>
<comment type="caution">
    <text evidence="2">The sequence shown here is derived from an EMBL/GenBank/DDBJ whole genome shotgun (WGS) entry which is preliminary data.</text>
</comment>
<keyword evidence="2" id="KW-0808">Transferase</keyword>
<reference evidence="2 3" key="1">
    <citation type="submission" date="2020-04" db="EMBL/GenBank/DDBJ databases">
        <title>MicrobeNet Type strains.</title>
        <authorList>
            <person name="Nicholson A.C."/>
        </authorList>
    </citation>
    <scope>NUCLEOTIDE SEQUENCE [LARGE SCALE GENOMIC DNA]</scope>
    <source>
        <strain evidence="2 3">DSM 44956</strain>
    </source>
</reference>
<dbReference type="GO" id="GO:0005737">
    <property type="term" value="C:cytoplasm"/>
    <property type="evidence" value="ECO:0007669"/>
    <property type="project" value="TreeGrafter"/>
</dbReference>
<dbReference type="PANTHER" id="PTHR43441:SF3">
    <property type="entry name" value="ACETYLTRANSFERASE"/>
    <property type="match status" value="1"/>
</dbReference>
<dbReference type="GO" id="GO:0008999">
    <property type="term" value="F:protein-N-terminal-alanine acetyltransferase activity"/>
    <property type="evidence" value="ECO:0007669"/>
    <property type="project" value="TreeGrafter"/>
</dbReference>
<name>A0A7X6R4S3_9NOCA</name>
<proteinExistence type="predicted"/>
<sequence length="190" mass="21093">MDIEPRYALAPGVGPPQRIEVGELLLRRWLPEDLLPRLEAINASFDEIHPWMDWLPEPATLEGQRAFGRETDESWPSAAGNFNFGIFDAEGNVLGAIGLHDRLGAGAVEIGYWCHTAHSGRGVITRSAAALTRIALALPGVDRVEIHCDEANTRSAAVARRLGYRLDRIEPRERTAPAESGRGMYWVMRR</sequence>
<dbReference type="InterPro" id="IPR051908">
    <property type="entry name" value="Ribosomal_N-acetyltransferase"/>
</dbReference>
<dbReference type="AlphaFoldDB" id="A0A7X6R4S3"/>
<dbReference type="Pfam" id="PF13302">
    <property type="entry name" value="Acetyltransf_3"/>
    <property type="match status" value="1"/>
</dbReference>
<dbReference type="PROSITE" id="PS51186">
    <property type="entry name" value="GNAT"/>
    <property type="match status" value="1"/>
</dbReference>
<keyword evidence="3" id="KW-1185">Reference proteome</keyword>
<dbReference type="RefSeq" id="WP_084498748.1">
    <property type="nucleotide sequence ID" value="NZ_JAAXOS010000010.1"/>
</dbReference>
<protein>
    <submittedName>
        <fullName evidence="2">GNAT family N-acetyltransferase</fullName>
    </submittedName>
</protein>
<dbReference type="InterPro" id="IPR016181">
    <property type="entry name" value="Acyl_CoA_acyltransferase"/>
</dbReference>
<accession>A0A7X6R4S3</accession>
<dbReference type="InterPro" id="IPR000182">
    <property type="entry name" value="GNAT_dom"/>
</dbReference>
<organism evidence="2 3">
    <name type="scientific">Nocardia gamkensis</name>
    <dbReference type="NCBI Taxonomy" id="352869"/>
    <lineage>
        <taxon>Bacteria</taxon>
        <taxon>Bacillati</taxon>
        <taxon>Actinomycetota</taxon>
        <taxon>Actinomycetes</taxon>
        <taxon>Mycobacteriales</taxon>
        <taxon>Nocardiaceae</taxon>
        <taxon>Nocardia</taxon>
    </lineage>
</organism>
<evidence type="ECO:0000313" key="2">
    <source>
        <dbReference type="EMBL" id="NKY28718.1"/>
    </source>
</evidence>
<dbReference type="Proteomes" id="UP000540698">
    <property type="component" value="Unassembled WGS sequence"/>
</dbReference>
<dbReference type="PANTHER" id="PTHR43441">
    <property type="entry name" value="RIBOSOMAL-PROTEIN-SERINE ACETYLTRANSFERASE"/>
    <property type="match status" value="1"/>
</dbReference>
<dbReference type="GO" id="GO:1990189">
    <property type="term" value="F:protein N-terminal-serine acetyltransferase activity"/>
    <property type="evidence" value="ECO:0007669"/>
    <property type="project" value="TreeGrafter"/>
</dbReference>
<dbReference type="SUPFAM" id="SSF55729">
    <property type="entry name" value="Acyl-CoA N-acyltransferases (Nat)"/>
    <property type="match status" value="1"/>
</dbReference>
<feature type="domain" description="N-acetyltransferase" evidence="1">
    <location>
        <begin position="24"/>
        <end position="190"/>
    </location>
</feature>
<gene>
    <name evidence="2" type="ORF">HGB38_21230</name>
</gene>
<evidence type="ECO:0000259" key="1">
    <source>
        <dbReference type="PROSITE" id="PS51186"/>
    </source>
</evidence>